<evidence type="ECO:0000256" key="4">
    <source>
        <dbReference type="ARBA" id="ARBA00022692"/>
    </source>
</evidence>
<dbReference type="EMBL" id="QICL01000014">
    <property type="protein sequence ID" value="PXV63358.1"/>
    <property type="molecule type" value="Genomic_DNA"/>
</dbReference>
<evidence type="ECO:0000313" key="10">
    <source>
        <dbReference type="Proteomes" id="UP000247973"/>
    </source>
</evidence>
<dbReference type="Pfam" id="PF00884">
    <property type="entry name" value="Sulfatase"/>
    <property type="match status" value="1"/>
</dbReference>
<evidence type="ECO:0000256" key="2">
    <source>
        <dbReference type="ARBA" id="ARBA00022475"/>
    </source>
</evidence>
<feature type="transmembrane region" description="Helical" evidence="7">
    <location>
        <begin position="12"/>
        <end position="29"/>
    </location>
</feature>
<keyword evidence="4 7" id="KW-0812">Transmembrane</keyword>
<protein>
    <submittedName>
        <fullName evidence="9">Glucan phosphoethanolaminetransferase (Alkaline phosphatase superfamily)</fullName>
    </submittedName>
</protein>
<feature type="transmembrane region" description="Helical" evidence="7">
    <location>
        <begin position="106"/>
        <end position="125"/>
    </location>
</feature>
<dbReference type="InterPro" id="IPR058130">
    <property type="entry name" value="PEA_transf_C"/>
</dbReference>
<evidence type="ECO:0000256" key="1">
    <source>
        <dbReference type="ARBA" id="ARBA00004651"/>
    </source>
</evidence>
<dbReference type="Proteomes" id="UP000247973">
    <property type="component" value="Unassembled WGS sequence"/>
</dbReference>
<feature type="transmembrane region" description="Helical" evidence="7">
    <location>
        <begin position="59"/>
        <end position="78"/>
    </location>
</feature>
<dbReference type="InterPro" id="IPR017850">
    <property type="entry name" value="Alkaline_phosphatase_core_sf"/>
</dbReference>
<dbReference type="Gene3D" id="3.40.720.10">
    <property type="entry name" value="Alkaline Phosphatase, subunit A"/>
    <property type="match status" value="1"/>
</dbReference>
<dbReference type="GO" id="GO:0016776">
    <property type="term" value="F:phosphotransferase activity, phosphate group as acceptor"/>
    <property type="evidence" value="ECO:0007669"/>
    <property type="project" value="TreeGrafter"/>
</dbReference>
<evidence type="ECO:0000256" key="5">
    <source>
        <dbReference type="ARBA" id="ARBA00022989"/>
    </source>
</evidence>
<keyword evidence="5 7" id="KW-1133">Transmembrane helix</keyword>
<keyword evidence="10" id="KW-1185">Reference proteome</keyword>
<evidence type="ECO:0000256" key="3">
    <source>
        <dbReference type="ARBA" id="ARBA00022679"/>
    </source>
</evidence>
<comment type="subcellular location">
    <subcellularLocation>
        <location evidence="1">Cell membrane</location>
        <topology evidence="1">Multi-pass membrane protein</topology>
    </subcellularLocation>
</comment>
<proteinExistence type="predicted"/>
<feature type="transmembrane region" description="Helical" evidence="7">
    <location>
        <begin position="35"/>
        <end position="52"/>
    </location>
</feature>
<dbReference type="AlphaFoldDB" id="A0A2V3PV10"/>
<sequence>MGLWTKFLGYIKNYKYSFLTFIPLLVLSYLLNGKMFFAVINIASLFFLFNILAKTKYTFLVSSILVIFITSDIVYYLLYSSSMYVGILSSIMETTPKESKEMFGELYIWIVPVLLIVIFLVVKMLGELKRNNLKRIYAIGAFIGITFVLIPVYLFVNLSRDKDVQIQALYANNPLLWSQTVISSKFPVVYNDIAIYVAYFTERIKINNLLSSHKEIPEGLSPDSTAQVVERIYLVIGESSFRGHYSLYGYDVETTPFLDSLKNNTDQLHYYNAISPAPLTRDAIRFSLSFGTPLDQDAFFTKKNIIELAKDQGYETVWISNQERVGSFDNYTGMLASSADKTFFQTKHELYRNDLDLIKELDSYSKPSTKQFIILHLAGSHMPYEYRSDSIAEKAIPLHNTVNVTKYDRTIHYTDRVLKEIYDYSIKNDKQSIIYYFSDHGESIGKGHGLINEGIEQFEIPLVVINNNTEIAIDSIVNQYMQPQLNVINNVNSVYILAEILGYKVSRNLIDAGLKEGRYIYHVDGRAYLFNKLK</sequence>
<name>A0A2V3PV10_9BACT</name>
<evidence type="ECO:0000259" key="8">
    <source>
        <dbReference type="Pfam" id="PF00884"/>
    </source>
</evidence>
<keyword evidence="2" id="KW-1003">Cell membrane</keyword>
<organism evidence="9 10">
    <name type="scientific">Dysgonomonas alginatilytica</name>
    <dbReference type="NCBI Taxonomy" id="1605892"/>
    <lineage>
        <taxon>Bacteria</taxon>
        <taxon>Pseudomonadati</taxon>
        <taxon>Bacteroidota</taxon>
        <taxon>Bacteroidia</taxon>
        <taxon>Bacteroidales</taxon>
        <taxon>Dysgonomonadaceae</taxon>
        <taxon>Dysgonomonas</taxon>
    </lineage>
</organism>
<comment type="caution">
    <text evidence="9">The sequence shown here is derived from an EMBL/GenBank/DDBJ whole genome shotgun (WGS) entry which is preliminary data.</text>
</comment>
<accession>A0A2V3PV10</accession>
<evidence type="ECO:0000256" key="6">
    <source>
        <dbReference type="ARBA" id="ARBA00023136"/>
    </source>
</evidence>
<reference evidence="9 10" key="1">
    <citation type="submission" date="2018-03" db="EMBL/GenBank/DDBJ databases">
        <title>Genomic Encyclopedia of Archaeal and Bacterial Type Strains, Phase II (KMG-II): from individual species to whole genera.</title>
        <authorList>
            <person name="Goeker M."/>
        </authorList>
    </citation>
    <scope>NUCLEOTIDE SEQUENCE [LARGE SCALE GENOMIC DNA]</scope>
    <source>
        <strain evidence="9 10">DSM 100214</strain>
    </source>
</reference>
<evidence type="ECO:0000313" key="9">
    <source>
        <dbReference type="EMBL" id="PXV63358.1"/>
    </source>
</evidence>
<gene>
    <name evidence="9" type="ORF">CLV62_11475</name>
</gene>
<dbReference type="SUPFAM" id="SSF53649">
    <property type="entry name" value="Alkaline phosphatase-like"/>
    <property type="match status" value="1"/>
</dbReference>
<dbReference type="GO" id="GO:0005886">
    <property type="term" value="C:plasma membrane"/>
    <property type="evidence" value="ECO:0007669"/>
    <property type="project" value="UniProtKB-SubCell"/>
</dbReference>
<keyword evidence="6 7" id="KW-0472">Membrane</keyword>
<keyword evidence="3 9" id="KW-0808">Transferase</keyword>
<dbReference type="GO" id="GO:0009244">
    <property type="term" value="P:lipopolysaccharide core region biosynthetic process"/>
    <property type="evidence" value="ECO:0007669"/>
    <property type="project" value="TreeGrafter"/>
</dbReference>
<feature type="domain" description="Sulfatase N-terminal" evidence="8">
    <location>
        <begin position="234"/>
        <end position="480"/>
    </location>
</feature>
<dbReference type="InterPro" id="IPR000917">
    <property type="entry name" value="Sulfatase_N"/>
</dbReference>
<dbReference type="InterPro" id="IPR040423">
    <property type="entry name" value="PEA_transferase"/>
</dbReference>
<dbReference type="PANTHER" id="PTHR30443">
    <property type="entry name" value="INNER MEMBRANE PROTEIN"/>
    <property type="match status" value="1"/>
</dbReference>
<evidence type="ECO:0000256" key="7">
    <source>
        <dbReference type="SAM" id="Phobius"/>
    </source>
</evidence>
<feature type="transmembrane region" description="Helical" evidence="7">
    <location>
        <begin position="137"/>
        <end position="156"/>
    </location>
</feature>
<dbReference type="PANTHER" id="PTHR30443:SF2">
    <property type="entry name" value="PHOSPHOETHANOLAMINE TRANSFERASE EPTC"/>
    <property type="match status" value="1"/>
</dbReference>
<dbReference type="CDD" id="cd16017">
    <property type="entry name" value="LptA"/>
    <property type="match status" value="1"/>
</dbReference>